<dbReference type="InterPro" id="IPR003661">
    <property type="entry name" value="HisK_dim/P_dom"/>
</dbReference>
<dbReference type="Gene3D" id="3.30.565.10">
    <property type="entry name" value="Histidine kinase-like ATPase, C-terminal domain"/>
    <property type="match status" value="1"/>
</dbReference>
<dbReference type="EC" id="2.7.13.3" evidence="2"/>
<dbReference type="SMART" id="SM00387">
    <property type="entry name" value="HATPase_c"/>
    <property type="match status" value="1"/>
</dbReference>
<dbReference type="InterPro" id="IPR052162">
    <property type="entry name" value="Sensor_kinase/Photoreceptor"/>
</dbReference>
<dbReference type="PANTHER" id="PTHR43304:SF1">
    <property type="entry name" value="PAC DOMAIN-CONTAINING PROTEIN"/>
    <property type="match status" value="1"/>
</dbReference>
<protein>
    <recommendedName>
        <fullName evidence="2">histidine kinase</fullName>
        <ecNumber evidence="2">2.7.13.3</ecNumber>
    </recommendedName>
</protein>
<feature type="transmembrane region" description="Helical" evidence="7">
    <location>
        <begin position="154"/>
        <end position="176"/>
    </location>
</feature>
<feature type="transmembrane region" description="Helical" evidence="7">
    <location>
        <begin position="119"/>
        <end position="142"/>
    </location>
</feature>
<dbReference type="AlphaFoldDB" id="A0A3B0YC54"/>
<gene>
    <name evidence="9" type="ORF">MNBD_GAMMA12-930</name>
</gene>
<evidence type="ECO:0000256" key="4">
    <source>
        <dbReference type="ARBA" id="ARBA00022679"/>
    </source>
</evidence>
<dbReference type="SMART" id="SM00388">
    <property type="entry name" value="HisKA"/>
    <property type="match status" value="1"/>
</dbReference>
<dbReference type="SUPFAM" id="SSF55874">
    <property type="entry name" value="ATPase domain of HSP90 chaperone/DNA topoisomerase II/histidine kinase"/>
    <property type="match status" value="1"/>
</dbReference>
<feature type="transmembrane region" description="Helical" evidence="7">
    <location>
        <begin position="84"/>
        <end position="107"/>
    </location>
</feature>
<organism evidence="9">
    <name type="scientific">hydrothermal vent metagenome</name>
    <dbReference type="NCBI Taxonomy" id="652676"/>
    <lineage>
        <taxon>unclassified sequences</taxon>
        <taxon>metagenomes</taxon>
        <taxon>ecological metagenomes</taxon>
    </lineage>
</organism>
<keyword evidence="7" id="KW-0812">Transmembrane</keyword>
<keyword evidence="7" id="KW-0472">Membrane</keyword>
<evidence type="ECO:0000256" key="6">
    <source>
        <dbReference type="SAM" id="Coils"/>
    </source>
</evidence>
<dbReference type="FunFam" id="3.30.565.10:FF:000006">
    <property type="entry name" value="Sensor histidine kinase WalK"/>
    <property type="match status" value="1"/>
</dbReference>
<dbReference type="InterPro" id="IPR005467">
    <property type="entry name" value="His_kinase_dom"/>
</dbReference>
<feature type="transmembrane region" description="Helical" evidence="7">
    <location>
        <begin position="188"/>
        <end position="206"/>
    </location>
</feature>
<keyword evidence="6" id="KW-0175">Coiled coil</keyword>
<dbReference type="PROSITE" id="PS50109">
    <property type="entry name" value="HIS_KIN"/>
    <property type="match status" value="1"/>
</dbReference>
<dbReference type="Pfam" id="PF00512">
    <property type="entry name" value="HisKA"/>
    <property type="match status" value="1"/>
</dbReference>
<keyword evidence="7" id="KW-1133">Transmembrane helix</keyword>
<keyword evidence="4" id="KW-0808">Transferase</keyword>
<dbReference type="Pfam" id="PF02518">
    <property type="entry name" value="HATPase_c"/>
    <property type="match status" value="1"/>
</dbReference>
<dbReference type="PANTHER" id="PTHR43304">
    <property type="entry name" value="PHYTOCHROME-LIKE PROTEIN CPH1"/>
    <property type="match status" value="1"/>
</dbReference>
<feature type="coiled-coil region" evidence="6">
    <location>
        <begin position="310"/>
        <end position="368"/>
    </location>
</feature>
<evidence type="ECO:0000256" key="1">
    <source>
        <dbReference type="ARBA" id="ARBA00000085"/>
    </source>
</evidence>
<dbReference type="CDD" id="cd00082">
    <property type="entry name" value="HisKA"/>
    <property type="match status" value="1"/>
</dbReference>
<feature type="transmembrane region" description="Helical" evidence="7">
    <location>
        <begin position="226"/>
        <end position="243"/>
    </location>
</feature>
<dbReference type="InterPro" id="IPR009078">
    <property type="entry name" value="Ferritin-like_SF"/>
</dbReference>
<dbReference type="InterPro" id="IPR036097">
    <property type="entry name" value="HisK_dim/P_sf"/>
</dbReference>
<feature type="domain" description="Histidine kinase" evidence="8">
    <location>
        <begin position="375"/>
        <end position="588"/>
    </location>
</feature>
<evidence type="ECO:0000256" key="3">
    <source>
        <dbReference type="ARBA" id="ARBA00022553"/>
    </source>
</evidence>
<dbReference type="Pfam" id="PF17159">
    <property type="entry name" value="MASE3"/>
    <property type="match status" value="1"/>
</dbReference>
<dbReference type="Gene3D" id="1.10.287.130">
    <property type="match status" value="1"/>
</dbReference>
<dbReference type="PRINTS" id="PR00344">
    <property type="entry name" value="BCTRLSENSOR"/>
</dbReference>
<evidence type="ECO:0000256" key="7">
    <source>
        <dbReference type="SAM" id="Phobius"/>
    </source>
</evidence>
<keyword evidence="5" id="KW-0418">Kinase</keyword>
<dbReference type="InterPro" id="IPR004358">
    <property type="entry name" value="Sig_transdc_His_kin-like_C"/>
</dbReference>
<dbReference type="InterPro" id="IPR003594">
    <property type="entry name" value="HATPase_dom"/>
</dbReference>
<dbReference type="SUPFAM" id="SSF47240">
    <property type="entry name" value="Ferritin-like"/>
    <property type="match status" value="1"/>
</dbReference>
<evidence type="ECO:0000313" key="9">
    <source>
        <dbReference type="EMBL" id="VAW78435.1"/>
    </source>
</evidence>
<dbReference type="InterPro" id="IPR036890">
    <property type="entry name" value="HATPase_C_sf"/>
</dbReference>
<dbReference type="GO" id="GO:0000155">
    <property type="term" value="F:phosphorelay sensor kinase activity"/>
    <property type="evidence" value="ECO:0007669"/>
    <property type="project" value="InterPro"/>
</dbReference>
<dbReference type="SUPFAM" id="SSF47384">
    <property type="entry name" value="Homodimeric domain of signal transducing histidine kinase"/>
    <property type="match status" value="1"/>
</dbReference>
<accession>A0A3B0YC54</accession>
<name>A0A3B0YC54_9ZZZZ</name>
<comment type="catalytic activity">
    <reaction evidence="1">
        <text>ATP + protein L-histidine = ADP + protein N-phospho-L-histidine.</text>
        <dbReference type="EC" id="2.7.13.3"/>
    </reaction>
</comment>
<sequence>MAIAIHPPMGVNKIFNSNLLFGDSSTQLPKKVVWTVIILCALPYLLHLLGFDFSSQSTALDPHATDELSKAQFVDGMFNHLTGAFHHALLEWTAFAAALFTVVLAFSHYSITKDVTTPIIGMALFFAGCMDAFHTLAAARLIEAAAANQDLIPFTWAICRIFNAAIMIAGVSLFIGRGSEFKKYGAKFIVGVSLVFAVIAYAIISYCANNGNLPQTQYPNSLITRPYDVIPLVMFAFAGLYLYPKFYHKVPNLFTHALIISAIPEVVVEIHMAFGSSSLFDAHFNIAHFLKIVAYVVPLIGLSLDYVRTYREEQKVITQLEESKEKLNYEKEQTEKVNDRLSKEIVLRENSEQEVKKRAIELERSNNELREFAYVASHDLQEPLRMVASYTQLLSRKYTGKLDDEADEFINFAVDGATRMQNLINDLLSYSRVDSKGAVLKPIALNDAYAWALANLEIAITESNTKLRCGPLPNVAGDIGQLGQLMQNLIGNAIKFRGENPLEIHITAERKGKFWKISIADNGIGIASEFQKRIFVIFQRLHNREEFEGTGIGLAVCKKIVERHEGDIEVVSSEGQGATFSFTLMDHEHSHTDVKNNDS</sequence>
<feature type="transmembrane region" description="Helical" evidence="7">
    <location>
        <begin position="286"/>
        <end position="307"/>
    </location>
</feature>
<reference evidence="9" key="1">
    <citation type="submission" date="2018-06" db="EMBL/GenBank/DDBJ databases">
        <authorList>
            <person name="Zhirakovskaya E."/>
        </authorList>
    </citation>
    <scope>NUCLEOTIDE SEQUENCE</scope>
</reference>
<evidence type="ECO:0000259" key="8">
    <source>
        <dbReference type="PROSITE" id="PS50109"/>
    </source>
</evidence>
<dbReference type="EMBL" id="UOFL01000153">
    <property type="protein sequence ID" value="VAW78435.1"/>
    <property type="molecule type" value="Genomic_DNA"/>
</dbReference>
<evidence type="ECO:0000256" key="5">
    <source>
        <dbReference type="ARBA" id="ARBA00022777"/>
    </source>
</evidence>
<evidence type="ECO:0000256" key="2">
    <source>
        <dbReference type="ARBA" id="ARBA00012438"/>
    </source>
</evidence>
<feature type="transmembrane region" description="Helical" evidence="7">
    <location>
        <begin position="255"/>
        <end position="274"/>
    </location>
</feature>
<keyword evidence="3" id="KW-0597">Phosphoprotein</keyword>
<dbReference type="InterPro" id="IPR033425">
    <property type="entry name" value="MASE3"/>
</dbReference>
<proteinExistence type="predicted"/>
<feature type="transmembrane region" description="Helical" evidence="7">
    <location>
        <begin position="32"/>
        <end position="51"/>
    </location>
</feature>